<feature type="region of interest" description="Disordered" evidence="1">
    <location>
        <begin position="145"/>
        <end position="175"/>
    </location>
</feature>
<reference evidence="2" key="1">
    <citation type="submission" date="2023-03" db="EMBL/GenBank/DDBJ databases">
        <title>Massive genome expansion in bonnet fungi (Mycena s.s.) driven by repeated elements and novel gene families across ecological guilds.</title>
        <authorList>
            <consortium name="Lawrence Berkeley National Laboratory"/>
            <person name="Harder C.B."/>
            <person name="Miyauchi S."/>
            <person name="Viragh M."/>
            <person name="Kuo A."/>
            <person name="Thoen E."/>
            <person name="Andreopoulos B."/>
            <person name="Lu D."/>
            <person name="Skrede I."/>
            <person name="Drula E."/>
            <person name="Henrissat B."/>
            <person name="Morin E."/>
            <person name="Kohler A."/>
            <person name="Barry K."/>
            <person name="LaButti K."/>
            <person name="Morin E."/>
            <person name="Salamov A."/>
            <person name="Lipzen A."/>
            <person name="Mereny Z."/>
            <person name="Hegedus B."/>
            <person name="Baldrian P."/>
            <person name="Stursova M."/>
            <person name="Weitz H."/>
            <person name="Taylor A."/>
            <person name="Grigoriev I.V."/>
            <person name="Nagy L.G."/>
            <person name="Martin F."/>
            <person name="Kauserud H."/>
        </authorList>
    </citation>
    <scope>NUCLEOTIDE SEQUENCE</scope>
    <source>
        <strain evidence="2">CBHHK067</strain>
    </source>
</reference>
<comment type="caution">
    <text evidence="2">The sequence shown here is derived from an EMBL/GenBank/DDBJ whole genome shotgun (WGS) entry which is preliminary data.</text>
</comment>
<proteinExistence type="predicted"/>
<dbReference type="EMBL" id="JARKIE010000055">
    <property type="protein sequence ID" value="KAJ7691924.1"/>
    <property type="molecule type" value="Genomic_DNA"/>
</dbReference>
<gene>
    <name evidence="2" type="ORF">B0H17DRAFT_1285106</name>
</gene>
<organism evidence="2 3">
    <name type="scientific">Mycena rosella</name>
    <name type="common">Pink bonnet</name>
    <name type="synonym">Agaricus rosellus</name>
    <dbReference type="NCBI Taxonomy" id="1033263"/>
    <lineage>
        <taxon>Eukaryota</taxon>
        <taxon>Fungi</taxon>
        <taxon>Dikarya</taxon>
        <taxon>Basidiomycota</taxon>
        <taxon>Agaricomycotina</taxon>
        <taxon>Agaricomycetes</taxon>
        <taxon>Agaricomycetidae</taxon>
        <taxon>Agaricales</taxon>
        <taxon>Marasmiineae</taxon>
        <taxon>Mycenaceae</taxon>
        <taxon>Mycena</taxon>
    </lineage>
</organism>
<protein>
    <submittedName>
        <fullName evidence="2">Uncharacterized protein</fullName>
    </submittedName>
</protein>
<evidence type="ECO:0000313" key="2">
    <source>
        <dbReference type="EMBL" id="KAJ7691924.1"/>
    </source>
</evidence>
<accession>A0AAD7DHT4</accession>
<dbReference type="AlphaFoldDB" id="A0AAD7DHT4"/>
<evidence type="ECO:0000313" key="3">
    <source>
        <dbReference type="Proteomes" id="UP001221757"/>
    </source>
</evidence>
<sequence>MVLQTAPRMPAQRKFQFNQAASRDSTRWAAMGMFDSSRKYLPTDNVSRVQVQIGRNQRGVVLNRKATRTCRFEFGLLSAAATHAGPPPGYAARGKVFTLGGLRRARANFKSRMFRTLIGINHIILGFNKRRARLYTYVTVNTRTKSINPPSHSHSHSQRQQQSTNSNEAREARWTDTNTRIPDDVCVGESVPDASTRSVILPHLVVGVVTSILVPVRNNGLTRPIRLQLFSTLHNLPLTDCVP</sequence>
<evidence type="ECO:0000256" key="1">
    <source>
        <dbReference type="SAM" id="MobiDB-lite"/>
    </source>
</evidence>
<name>A0AAD7DHT4_MYCRO</name>
<dbReference type="Proteomes" id="UP001221757">
    <property type="component" value="Unassembled WGS sequence"/>
</dbReference>
<keyword evidence="3" id="KW-1185">Reference proteome</keyword>